<dbReference type="NCBIfam" id="TIGR02423">
    <property type="entry name" value="protocat_alph"/>
    <property type="match status" value="1"/>
</dbReference>
<dbReference type="Gene3D" id="2.60.130.10">
    <property type="entry name" value="Aromatic compound dioxygenase"/>
    <property type="match status" value="1"/>
</dbReference>
<dbReference type="InterPro" id="IPR050770">
    <property type="entry name" value="Intradiol_RC_Dioxygenase"/>
</dbReference>
<dbReference type="InterPro" id="IPR015889">
    <property type="entry name" value="Intradiol_dOase_core"/>
</dbReference>
<comment type="similarity">
    <text evidence="1">Belongs to the intradiol ring-cleavage dioxygenase family.</text>
</comment>
<evidence type="ECO:0000313" key="5">
    <source>
        <dbReference type="EMBL" id="MDS1271242.1"/>
    </source>
</evidence>
<keyword evidence="6" id="KW-1185">Reference proteome</keyword>
<evidence type="ECO:0000259" key="4">
    <source>
        <dbReference type="Pfam" id="PF00775"/>
    </source>
</evidence>
<organism evidence="5 6">
    <name type="scientific">Lipingzhangella rawalii</name>
    <dbReference type="NCBI Taxonomy" id="2055835"/>
    <lineage>
        <taxon>Bacteria</taxon>
        <taxon>Bacillati</taxon>
        <taxon>Actinomycetota</taxon>
        <taxon>Actinomycetes</taxon>
        <taxon>Streptosporangiales</taxon>
        <taxon>Nocardiopsidaceae</taxon>
        <taxon>Lipingzhangella</taxon>
    </lineage>
</organism>
<dbReference type="EC" id="1.13.11.3" evidence="5"/>
<dbReference type="GO" id="GO:0018578">
    <property type="term" value="F:protocatechuate 3,4-dioxygenase activity"/>
    <property type="evidence" value="ECO:0007669"/>
    <property type="project" value="UniProtKB-EC"/>
</dbReference>
<dbReference type="RefSeq" id="WP_310912774.1">
    <property type="nucleotide sequence ID" value="NZ_JAVLVT010000005.1"/>
</dbReference>
<dbReference type="InterPro" id="IPR012786">
    <property type="entry name" value="Protocat_dOase_a"/>
</dbReference>
<sequence length="192" mass="20862">MTQADAKPATTPAQTVGPYLHLGLSWPDGPLVVPEDDPQGVWIHGTLYDGARHPITDGLVETWQADPEGRFDHPDDPHGALSRAGFRGFGRCCTDAQGRYAIRTLVPGAVRGPQATMQAPHIDVSVFARGLLHRLVTRIYFSDQIAANTRDPVLTSIGDPAARATLIADADSYGYRFDIRVQGPDETVFFDV</sequence>
<evidence type="ECO:0000256" key="1">
    <source>
        <dbReference type="ARBA" id="ARBA00007825"/>
    </source>
</evidence>
<evidence type="ECO:0000256" key="3">
    <source>
        <dbReference type="ARBA" id="ARBA00023002"/>
    </source>
</evidence>
<feature type="domain" description="Intradiol ring-cleavage dioxygenases" evidence="4">
    <location>
        <begin position="30"/>
        <end position="183"/>
    </location>
</feature>
<dbReference type="SUPFAM" id="SSF49482">
    <property type="entry name" value="Aromatic compound dioxygenase"/>
    <property type="match status" value="1"/>
</dbReference>
<accession>A0ABU2H7E7</accession>
<dbReference type="InterPro" id="IPR000627">
    <property type="entry name" value="Intradiol_dOase_C"/>
</dbReference>
<dbReference type="PANTHER" id="PTHR33711">
    <property type="entry name" value="DIOXYGENASE, PUTATIVE (AFU_ORTHOLOGUE AFUA_2G02910)-RELATED"/>
    <property type="match status" value="1"/>
</dbReference>
<evidence type="ECO:0000313" key="6">
    <source>
        <dbReference type="Proteomes" id="UP001250214"/>
    </source>
</evidence>
<reference evidence="6" key="1">
    <citation type="submission" date="2023-07" db="EMBL/GenBank/DDBJ databases">
        <title>Novel species in the genus Lipingzhangella isolated from Sambhar Salt Lake.</title>
        <authorList>
            <person name="Jiya N."/>
            <person name="Kajale S."/>
            <person name="Sharma A."/>
        </authorList>
    </citation>
    <scope>NUCLEOTIDE SEQUENCE [LARGE SCALE GENOMIC DNA]</scope>
    <source>
        <strain evidence="6">LS1_29</strain>
    </source>
</reference>
<keyword evidence="3 5" id="KW-0560">Oxidoreductase</keyword>
<comment type="caution">
    <text evidence="5">The sequence shown here is derived from an EMBL/GenBank/DDBJ whole genome shotgun (WGS) entry which is preliminary data.</text>
</comment>
<name>A0ABU2H7E7_9ACTN</name>
<evidence type="ECO:0000256" key="2">
    <source>
        <dbReference type="ARBA" id="ARBA00022964"/>
    </source>
</evidence>
<keyword evidence="2" id="KW-0223">Dioxygenase</keyword>
<dbReference type="Proteomes" id="UP001250214">
    <property type="component" value="Unassembled WGS sequence"/>
</dbReference>
<proteinExistence type="inferred from homology"/>
<dbReference type="Pfam" id="PF00775">
    <property type="entry name" value="Dioxygenase_C"/>
    <property type="match status" value="1"/>
</dbReference>
<gene>
    <name evidence="5" type="primary">pcaG</name>
    <name evidence="5" type="ORF">RIF23_13145</name>
</gene>
<dbReference type="EMBL" id="JAVLVT010000005">
    <property type="protein sequence ID" value="MDS1271242.1"/>
    <property type="molecule type" value="Genomic_DNA"/>
</dbReference>
<protein>
    <submittedName>
        <fullName evidence="5">Protocatechuate 3,4-dioxygenase subunit alpha</fullName>
        <ecNumber evidence="5">1.13.11.3</ecNumber>
    </submittedName>
</protein>
<dbReference type="PANTHER" id="PTHR33711:SF9">
    <property type="entry name" value="PROTOCATECHUATE 3,4-DIOXYGENASE ALPHA CHAIN"/>
    <property type="match status" value="1"/>
</dbReference>